<keyword evidence="5 6" id="KW-0472">Membrane</keyword>
<dbReference type="AlphaFoldDB" id="A0A5C5ZA74"/>
<name>A0A5C5ZA74_9BACT</name>
<dbReference type="InterPro" id="IPR005495">
    <property type="entry name" value="LptG/LptF_permease"/>
</dbReference>
<keyword evidence="2" id="KW-1003">Cell membrane</keyword>
<dbReference type="RefSeq" id="WP_146401510.1">
    <property type="nucleotide sequence ID" value="NZ_SJPJ01000001.1"/>
</dbReference>
<evidence type="ECO:0000256" key="1">
    <source>
        <dbReference type="ARBA" id="ARBA00004651"/>
    </source>
</evidence>
<keyword evidence="3 6" id="KW-0812">Transmembrane</keyword>
<dbReference type="PANTHER" id="PTHR33529">
    <property type="entry name" value="SLR0882 PROTEIN-RELATED"/>
    <property type="match status" value="1"/>
</dbReference>
<proteinExistence type="predicted"/>
<accession>A0A5C5ZA74</accession>
<feature type="transmembrane region" description="Helical" evidence="6">
    <location>
        <begin position="350"/>
        <end position="371"/>
    </location>
</feature>
<dbReference type="Proteomes" id="UP000315010">
    <property type="component" value="Unassembled WGS sequence"/>
</dbReference>
<dbReference type="EMBL" id="SJPJ01000001">
    <property type="protein sequence ID" value="TWT84007.1"/>
    <property type="molecule type" value="Genomic_DNA"/>
</dbReference>
<comment type="caution">
    <text evidence="7">The sequence shown here is derived from an EMBL/GenBank/DDBJ whole genome shotgun (WGS) entry which is preliminary data.</text>
</comment>
<evidence type="ECO:0000256" key="3">
    <source>
        <dbReference type="ARBA" id="ARBA00022692"/>
    </source>
</evidence>
<reference evidence="7 8" key="1">
    <citation type="submission" date="2019-02" db="EMBL/GenBank/DDBJ databases">
        <title>Deep-cultivation of Planctomycetes and their phenomic and genomic characterization uncovers novel biology.</title>
        <authorList>
            <person name="Wiegand S."/>
            <person name="Jogler M."/>
            <person name="Boedeker C."/>
            <person name="Pinto D."/>
            <person name="Vollmers J."/>
            <person name="Rivas-Marin E."/>
            <person name="Kohn T."/>
            <person name="Peeters S.H."/>
            <person name="Heuer A."/>
            <person name="Rast P."/>
            <person name="Oberbeckmann S."/>
            <person name="Bunk B."/>
            <person name="Jeske O."/>
            <person name="Meyerdierks A."/>
            <person name="Storesund J.E."/>
            <person name="Kallscheuer N."/>
            <person name="Luecker S."/>
            <person name="Lage O.M."/>
            <person name="Pohl T."/>
            <person name="Merkel B.J."/>
            <person name="Hornburger P."/>
            <person name="Mueller R.-W."/>
            <person name="Bruemmer F."/>
            <person name="Labrenz M."/>
            <person name="Spormann A.M."/>
            <person name="Op Den Camp H."/>
            <person name="Overmann J."/>
            <person name="Amann R."/>
            <person name="Jetten M.S.M."/>
            <person name="Mascher T."/>
            <person name="Medema M.H."/>
            <person name="Devos D.P."/>
            <person name="Kaster A.-K."/>
            <person name="Ovreas L."/>
            <person name="Rohde M."/>
            <person name="Galperin M.Y."/>
            <person name="Jogler C."/>
        </authorList>
    </citation>
    <scope>NUCLEOTIDE SEQUENCE [LARGE SCALE GENOMIC DNA]</scope>
    <source>
        <strain evidence="7 8">CA13</strain>
    </source>
</reference>
<evidence type="ECO:0000313" key="8">
    <source>
        <dbReference type="Proteomes" id="UP000315010"/>
    </source>
</evidence>
<dbReference type="GO" id="GO:0043190">
    <property type="term" value="C:ATP-binding cassette (ABC) transporter complex"/>
    <property type="evidence" value="ECO:0007669"/>
    <property type="project" value="TreeGrafter"/>
</dbReference>
<feature type="transmembrane region" description="Helical" evidence="6">
    <location>
        <begin position="7"/>
        <end position="33"/>
    </location>
</feature>
<dbReference type="PANTHER" id="PTHR33529:SF2">
    <property type="entry name" value="LIPOPOLYSACCHARIDE EXPORT SYSTEM PERMEASE PROTEIN LPTG"/>
    <property type="match status" value="1"/>
</dbReference>
<evidence type="ECO:0000313" key="7">
    <source>
        <dbReference type="EMBL" id="TWT84007.1"/>
    </source>
</evidence>
<gene>
    <name evidence="7" type="ORF">CA13_54810</name>
</gene>
<dbReference type="GO" id="GO:0015920">
    <property type="term" value="P:lipopolysaccharide transport"/>
    <property type="evidence" value="ECO:0007669"/>
    <property type="project" value="TreeGrafter"/>
</dbReference>
<dbReference type="OrthoDB" id="262519at2"/>
<organism evidence="7 8">
    <name type="scientific">Novipirellula herctigrandis</name>
    <dbReference type="NCBI Taxonomy" id="2527986"/>
    <lineage>
        <taxon>Bacteria</taxon>
        <taxon>Pseudomonadati</taxon>
        <taxon>Planctomycetota</taxon>
        <taxon>Planctomycetia</taxon>
        <taxon>Pirellulales</taxon>
        <taxon>Pirellulaceae</taxon>
        <taxon>Novipirellula</taxon>
    </lineage>
</organism>
<comment type="subcellular location">
    <subcellularLocation>
        <location evidence="1">Cell membrane</location>
        <topology evidence="1">Multi-pass membrane protein</topology>
    </subcellularLocation>
</comment>
<evidence type="ECO:0000256" key="2">
    <source>
        <dbReference type="ARBA" id="ARBA00022475"/>
    </source>
</evidence>
<evidence type="ECO:0000256" key="4">
    <source>
        <dbReference type="ARBA" id="ARBA00022989"/>
    </source>
</evidence>
<evidence type="ECO:0000256" key="5">
    <source>
        <dbReference type="ARBA" id="ARBA00023136"/>
    </source>
</evidence>
<feature type="transmembrane region" description="Helical" evidence="6">
    <location>
        <begin position="60"/>
        <end position="83"/>
    </location>
</feature>
<protein>
    <submittedName>
        <fullName evidence="7">Putative permease YjgP/YjgQ family protein</fullName>
    </submittedName>
</protein>
<sequence length="379" mass="41816">MTKIDRYILILFLRTVLVCFCSIAGIFVVFHAFTSLDDLVRQGQTEGGLVRVMARYYGPYMLLLFDWTGAIIVLMSLLFTIGWLRRTGELTATLAAGVSHGRILRPMIIASLVIIVVQIVNREGFLPGYRDALAMKPKELEQESQQLMLPCDDRTSGILIEGAAILPRSKRIIQPSFRLEGDYQGFGGLITAATAQWTEATEDHPCGYLVDGTLRPENIESLPSAGTQDRIILYTPYDQAWLQPKQCFVATTINSELLQADQSTSRLVSIPELAARVKNPAVHSSASVQVLLHERLIRPTLDYALILLGLPIVVNRKNRNLFVMIGVAIGTVLFFFGIKTLSGALGGAGYLLSPSMAAWVPLLVLGPIAYVRLRDIQTI</sequence>
<feature type="transmembrane region" description="Helical" evidence="6">
    <location>
        <begin position="321"/>
        <end position="338"/>
    </location>
</feature>
<evidence type="ECO:0000256" key="6">
    <source>
        <dbReference type="SAM" id="Phobius"/>
    </source>
</evidence>
<keyword evidence="8" id="KW-1185">Reference proteome</keyword>
<dbReference type="Pfam" id="PF03739">
    <property type="entry name" value="LptF_LptG"/>
    <property type="match status" value="2"/>
</dbReference>
<keyword evidence="4 6" id="KW-1133">Transmembrane helix</keyword>